<comment type="similarity">
    <text evidence="2">Belongs to the VKOR family.</text>
</comment>
<feature type="transmembrane region" description="Helical" evidence="11">
    <location>
        <begin position="39"/>
        <end position="59"/>
    </location>
</feature>
<name>A0A917ES07_9MICC</name>
<keyword evidence="3 11" id="KW-0812">Transmembrane</keyword>
<reference evidence="13" key="2">
    <citation type="submission" date="2020-09" db="EMBL/GenBank/DDBJ databases">
        <authorList>
            <person name="Sun Q."/>
            <person name="Zhou Y."/>
        </authorList>
    </citation>
    <scope>NUCLEOTIDE SEQUENCE</scope>
    <source>
        <strain evidence="13">CGMCC 1.15388</strain>
    </source>
</reference>
<dbReference type="EMBL" id="BMIS01000008">
    <property type="protein sequence ID" value="GGE72150.1"/>
    <property type="molecule type" value="Genomic_DNA"/>
</dbReference>
<dbReference type="InterPro" id="IPR041714">
    <property type="entry name" value="VKOR_Actinobacteria"/>
</dbReference>
<gene>
    <name evidence="13" type="ORF">GCM10011401_18940</name>
</gene>
<dbReference type="GO" id="GO:0016020">
    <property type="term" value="C:membrane"/>
    <property type="evidence" value="ECO:0007669"/>
    <property type="project" value="UniProtKB-SubCell"/>
</dbReference>
<feature type="transmembrane region" description="Helical" evidence="11">
    <location>
        <begin position="151"/>
        <end position="175"/>
    </location>
</feature>
<accession>A0A917ES07</accession>
<dbReference type="CDD" id="cd12922">
    <property type="entry name" value="VKOR_5"/>
    <property type="match status" value="1"/>
</dbReference>
<evidence type="ECO:0000256" key="9">
    <source>
        <dbReference type="ARBA" id="ARBA00023284"/>
    </source>
</evidence>
<evidence type="ECO:0000256" key="5">
    <source>
        <dbReference type="ARBA" id="ARBA00022989"/>
    </source>
</evidence>
<sequence length="222" mass="23955">MAVETTPGVSEGTPEEPQVGAGGTAEQTDLPHVARDRGLGLWLVITGLVAAAASFLLLYERIQLWQDNSHSTACDISPWVSCGQVMESWQASTFGFPNIFIGVVGFPLIIAIGVGLLGRLSLPRWYWVGLQTGVLFALGFCIWLWSQAVYVIGALCPYCMVVWAAVIPMAAAVTARNIIHGVIPAGEGLQRAAREWWWVAALLLYLAVAASIIVMFPQILAF</sequence>
<feature type="region of interest" description="Disordered" evidence="10">
    <location>
        <begin position="1"/>
        <end position="26"/>
    </location>
</feature>
<evidence type="ECO:0000256" key="11">
    <source>
        <dbReference type="SAM" id="Phobius"/>
    </source>
</evidence>
<evidence type="ECO:0000256" key="1">
    <source>
        <dbReference type="ARBA" id="ARBA00004141"/>
    </source>
</evidence>
<keyword evidence="4" id="KW-0874">Quinone</keyword>
<organism evidence="13 14">
    <name type="scientific">Nesterenkonia cremea</name>
    <dbReference type="NCBI Taxonomy" id="1882340"/>
    <lineage>
        <taxon>Bacteria</taxon>
        <taxon>Bacillati</taxon>
        <taxon>Actinomycetota</taxon>
        <taxon>Actinomycetes</taxon>
        <taxon>Micrococcales</taxon>
        <taxon>Micrococcaceae</taxon>
        <taxon>Nesterenkonia</taxon>
    </lineage>
</organism>
<evidence type="ECO:0000313" key="14">
    <source>
        <dbReference type="Proteomes" id="UP000633136"/>
    </source>
</evidence>
<evidence type="ECO:0000256" key="10">
    <source>
        <dbReference type="SAM" id="MobiDB-lite"/>
    </source>
</evidence>
<feature type="transmembrane region" description="Helical" evidence="11">
    <location>
        <begin position="125"/>
        <end position="145"/>
    </location>
</feature>
<keyword evidence="5 11" id="KW-1133">Transmembrane helix</keyword>
<keyword evidence="14" id="KW-1185">Reference proteome</keyword>
<dbReference type="Pfam" id="PF07884">
    <property type="entry name" value="VKOR"/>
    <property type="match status" value="1"/>
</dbReference>
<evidence type="ECO:0000256" key="3">
    <source>
        <dbReference type="ARBA" id="ARBA00022692"/>
    </source>
</evidence>
<keyword evidence="8" id="KW-1015">Disulfide bond</keyword>
<proteinExistence type="inferred from homology"/>
<reference evidence="13" key="1">
    <citation type="journal article" date="2014" name="Int. J. Syst. Evol. Microbiol.">
        <title>Complete genome sequence of Corynebacterium casei LMG S-19264T (=DSM 44701T), isolated from a smear-ripened cheese.</title>
        <authorList>
            <consortium name="US DOE Joint Genome Institute (JGI-PGF)"/>
            <person name="Walter F."/>
            <person name="Albersmeier A."/>
            <person name="Kalinowski J."/>
            <person name="Ruckert C."/>
        </authorList>
    </citation>
    <scope>NUCLEOTIDE SEQUENCE</scope>
    <source>
        <strain evidence="13">CGMCC 1.15388</strain>
    </source>
</reference>
<dbReference type="RefSeq" id="WP_188685077.1">
    <property type="nucleotide sequence ID" value="NZ_BMIS01000008.1"/>
</dbReference>
<evidence type="ECO:0000256" key="6">
    <source>
        <dbReference type="ARBA" id="ARBA00023002"/>
    </source>
</evidence>
<feature type="transmembrane region" description="Helical" evidence="11">
    <location>
        <begin position="99"/>
        <end position="118"/>
    </location>
</feature>
<dbReference type="AlphaFoldDB" id="A0A917ES07"/>
<dbReference type="GO" id="GO:0016491">
    <property type="term" value="F:oxidoreductase activity"/>
    <property type="evidence" value="ECO:0007669"/>
    <property type="project" value="UniProtKB-KW"/>
</dbReference>
<dbReference type="InterPro" id="IPR038354">
    <property type="entry name" value="VKOR_sf"/>
</dbReference>
<keyword evidence="9" id="KW-0676">Redox-active center</keyword>
<feature type="domain" description="Vitamin K epoxide reductase" evidence="12">
    <location>
        <begin position="36"/>
        <end position="177"/>
    </location>
</feature>
<keyword evidence="7 11" id="KW-0472">Membrane</keyword>
<keyword evidence="6" id="KW-0560">Oxidoreductase</keyword>
<dbReference type="Gene3D" id="1.20.1440.130">
    <property type="entry name" value="VKOR domain"/>
    <property type="match status" value="1"/>
</dbReference>
<evidence type="ECO:0000256" key="7">
    <source>
        <dbReference type="ARBA" id="ARBA00023136"/>
    </source>
</evidence>
<evidence type="ECO:0000256" key="8">
    <source>
        <dbReference type="ARBA" id="ARBA00023157"/>
    </source>
</evidence>
<evidence type="ECO:0000256" key="2">
    <source>
        <dbReference type="ARBA" id="ARBA00006214"/>
    </source>
</evidence>
<evidence type="ECO:0000259" key="12">
    <source>
        <dbReference type="SMART" id="SM00756"/>
    </source>
</evidence>
<dbReference type="Proteomes" id="UP000633136">
    <property type="component" value="Unassembled WGS sequence"/>
</dbReference>
<evidence type="ECO:0000256" key="4">
    <source>
        <dbReference type="ARBA" id="ARBA00022719"/>
    </source>
</evidence>
<evidence type="ECO:0000313" key="13">
    <source>
        <dbReference type="EMBL" id="GGE72150.1"/>
    </source>
</evidence>
<feature type="transmembrane region" description="Helical" evidence="11">
    <location>
        <begin position="196"/>
        <end position="220"/>
    </location>
</feature>
<dbReference type="InterPro" id="IPR012932">
    <property type="entry name" value="VKOR"/>
</dbReference>
<dbReference type="SMART" id="SM00756">
    <property type="entry name" value="VKc"/>
    <property type="match status" value="1"/>
</dbReference>
<comment type="caution">
    <text evidence="13">The sequence shown here is derived from an EMBL/GenBank/DDBJ whole genome shotgun (WGS) entry which is preliminary data.</text>
</comment>
<protein>
    <recommendedName>
        <fullName evidence="12">Vitamin K epoxide reductase domain-containing protein</fullName>
    </recommendedName>
</protein>
<dbReference type="GO" id="GO:0048038">
    <property type="term" value="F:quinone binding"/>
    <property type="evidence" value="ECO:0007669"/>
    <property type="project" value="UniProtKB-KW"/>
</dbReference>
<comment type="subcellular location">
    <subcellularLocation>
        <location evidence="1">Membrane</location>
        <topology evidence="1">Multi-pass membrane protein</topology>
    </subcellularLocation>
</comment>